<keyword evidence="5" id="KW-0493">Microtubule</keyword>
<dbReference type="GO" id="GO:0005874">
    <property type="term" value="C:microtubule"/>
    <property type="evidence" value="ECO:0007669"/>
    <property type="project" value="UniProtKB-KW"/>
</dbReference>
<evidence type="ECO:0000256" key="2">
    <source>
        <dbReference type="ARBA" id="ARBA00005479"/>
    </source>
</evidence>
<dbReference type="EMBL" id="DF973146">
    <property type="protein sequence ID" value="GAU14739.1"/>
    <property type="molecule type" value="Genomic_DNA"/>
</dbReference>
<dbReference type="PANTHER" id="PTHR31570:SF1">
    <property type="entry name" value="HAUS AUGMIN-LIKE COMPLEX SUBUNIT 1"/>
    <property type="match status" value="1"/>
</dbReference>
<evidence type="ECO:0000256" key="1">
    <source>
        <dbReference type="ARBA" id="ARBA00004186"/>
    </source>
</evidence>
<keyword evidence="6" id="KW-0498">Mitosis</keyword>
<evidence type="ECO:0000256" key="4">
    <source>
        <dbReference type="ARBA" id="ARBA00022618"/>
    </source>
</evidence>
<keyword evidence="7" id="KW-0175">Coiled coil</keyword>
<evidence type="ECO:0000313" key="10">
    <source>
        <dbReference type="EMBL" id="GAU14739.1"/>
    </source>
</evidence>
<comment type="subcellular location">
    <subcellularLocation>
        <location evidence="1">Cytoplasm</location>
        <location evidence="1">Cytoskeleton</location>
        <location evidence="1">Spindle</location>
    </subcellularLocation>
</comment>
<evidence type="ECO:0000256" key="9">
    <source>
        <dbReference type="ARBA" id="ARBA00023306"/>
    </source>
</evidence>
<evidence type="ECO:0000313" key="11">
    <source>
        <dbReference type="Proteomes" id="UP000242715"/>
    </source>
</evidence>
<proteinExistence type="inferred from homology"/>
<dbReference type="GO" id="GO:0005829">
    <property type="term" value="C:cytosol"/>
    <property type="evidence" value="ECO:0007669"/>
    <property type="project" value="TreeGrafter"/>
</dbReference>
<dbReference type="PANTHER" id="PTHR31570">
    <property type="entry name" value="HAUS AUGMIN-LIKE COMPLEX SUBUNIT 1"/>
    <property type="match status" value="1"/>
</dbReference>
<dbReference type="AlphaFoldDB" id="A0A2Z6MEZ0"/>
<accession>A0A2Z6MEZ0</accession>
<name>A0A2Z6MEZ0_TRISU</name>
<gene>
    <name evidence="10" type="ORF">TSUD_203880</name>
</gene>
<dbReference type="GO" id="GO:0005819">
    <property type="term" value="C:spindle"/>
    <property type="evidence" value="ECO:0007669"/>
    <property type="project" value="UniProtKB-SubCell"/>
</dbReference>
<keyword evidence="8" id="KW-0206">Cytoskeleton</keyword>
<dbReference type="InterPro" id="IPR026243">
    <property type="entry name" value="HAUS1"/>
</dbReference>
<evidence type="ECO:0000256" key="5">
    <source>
        <dbReference type="ARBA" id="ARBA00022701"/>
    </source>
</evidence>
<evidence type="ECO:0000256" key="8">
    <source>
        <dbReference type="ARBA" id="ARBA00023212"/>
    </source>
</evidence>
<comment type="similarity">
    <text evidence="2">Belongs to the HAUS1 family.</text>
</comment>
<dbReference type="GO" id="GO:0070652">
    <property type="term" value="C:HAUS complex"/>
    <property type="evidence" value="ECO:0007669"/>
    <property type="project" value="InterPro"/>
</dbReference>
<evidence type="ECO:0000256" key="6">
    <source>
        <dbReference type="ARBA" id="ARBA00022776"/>
    </source>
</evidence>
<evidence type="ECO:0000256" key="3">
    <source>
        <dbReference type="ARBA" id="ARBA00022490"/>
    </source>
</evidence>
<keyword evidence="11" id="KW-1185">Reference proteome</keyword>
<dbReference type="PRINTS" id="PR02087">
    <property type="entry name" value="HAUSAUGMINL1"/>
</dbReference>
<dbReference type="Pfam" id="PF25762">
    <property type="entry name" value="HAUS1"/>
    <property type="match status" value="1"/>
</dbReference>
<evidence type="ECO:0000256" key="7">
    <source>
        <dbReference type="ARBA" id="ARBA00023054"/>
    </source>
</evidence>
<reference evidence="11" key="1">
    <citation type="journal article" date="2017" name="Front. Plant Sci.">
        <title>Climate Clever Clovers: New Paradigm to Reduce the Environmental Footprint of Ruminants by Breeding Low Methanogenic Forages Utilizing Haplotype Variation.</title>
        <authorList>
            <person name="Kaur P."/>
            <person name="Appels R."/>
            <person name="Bayer P.E."/>
            <person name="Keeble-Gagnere G."/>
            <person name="Wang J."/>
            <person name="Hirakawa H."/>
            <person name="Shirasawa K."/>
            <person name="Vercoe P."/>
            <person name="Stefanova K."/>
            <person name="Durmic Z."/>
            <person name="Nichols P."/>
            <person name="Revell C."/>
            <person name="Isobe S.N."/>
            <person name="Edwards D."/>
            <person name="Erskine W."/>
        </authorList>
    </citation>
    <scope>NUCLEOTIDE SEQUENCE [LARGE SCALE GENOMIC DNA]</scope>
    <source>
        <strain evidence="11">cv. Daliak</strain>
    </source>
</reference>
<dbReference type="GO" id="GO:0051225">
    <property type="term" value="P:spindle assembly"/>
    <property type="evidence" value="ECO:0007669"/>
    <property type="project" value="InterPro"/>
</dbReference>
<sequence>MTDQETPPSTEASVIGEVKEWLAKTFEIAGKPVPEFEYTPRTVSHLHHLLTLSKSKDEAARLVARDYRLKASEYRSQAARIREILENVGLAQESLPSNVVASAQVLANVANLLNIRDTELSRTLAQLEDEVAPCEAQMESWNTNLQVMAAKERQYMQQSANYKEKWVNVFDVIVRSKDAVVLNHTGYSPEVSHRVLVDMAEHRKELEKKTKPILDTLRSYQDLPPDKALAALAIEDKKRQYAAAEKHLEDVLQTALSNSV</sequence>
<dbReference type="OrthoDB" id="5372507at2759"/>
<dbReference type="GO" id="GO:0051301">
    <property type="term" value="P:cell division"/>
    <property type="evidence" value="ECO:0007669"/>
    <property type="project" value="UniProtKB-KW"/>
</dbReference>
<dbReference type="Proteomes" id="UP000242715">
    <property type="component" value="Unassembled WGS sequence"/>
</dbReference>
<protein>
    <submittedName>
        <fullName evidence="10">Uncharacterized protein</fullName>
    </submittedName>
</protein>
<keyword evidence="4" id="KW-0132">Cell division</keyword>
<keyword evidence="3" id="KW-0963">Cytoplasm</keyword>
<organism evidence="10 11">
    <name type="scientific">Trifolium subterraneum</name>
    <name type="common">Subterranean clover</name>
    <dbReference type="NCBI Taxonomy" id="3900"/>
    <lineage>
        <taxon>Eukaryota</taxon>
        <taxon>Viridiplantae</taxon>
        <taxon>Streptophyta</taxon>
        <taxon>Embryophyta</taxon>
        <taxon>Tracheophyta</taxon>
        <taxon>Spermatophyta</taxon>
        <taxon>Magnoliopsida</taxon>
        <taxon>eudicotyledons</taxon>
        <taxon>Gunneridae</taxon>
        <taxon>Pentapetalae</taxon>
        <taxon>rosids</taxon>
        <taxon>fabids</taxon>
        <taxon>Fabales</taxon>
        <taxon>Fabaceae</taxon>
        <taxon>Papilionoideae</taxon>
        <taxon>50 kb inversion clade</taxon>
        <taxon>NPAAA clade</taxon>
        <taxon>Hologalegina</taxon>
        <taxon>IRL clade</taxon>
        <taxon>Trifolieae</taxon>
        <taxon>Trifolium</taxon>
    </lineage>
</organism>
<keyword evidence="9" id="KW-0131">Cell cycle</keyword>